<proteinExistence type="predicted"/>
<gene>
    <name evidence="1" type="ORF">CALMAC_LOCUS4192</name>
</gene>
<keyword evidence="2" id="KW-1185">Reference proteome</keyword>
<feature type="non-terminal residue" evidence="1">
    <location>
        <position position="61"/>
    </location>
</feature>
<accession>A0A653BW04</accession>
<dbReference type="EMBL" id="CAACVG010005969">
    <property type="protein sequence ID" value="VEN39808.1"/>
    <property type="molecule type" value="Genomic_DNA"/>
</dbReference>
<dbReference type="AlphaFoldDB" id="A0A653BW04"/>
<dbReference type="Proteomes" id="UP000410492">
    <property type="component" value="Unassembled WGS sequence"/>
</dbReference>
<reference evidence="1 2" key="1">
    <citation type="submission" date="2019-01" db="EMBL/GenBank/DDBJ databases">
        <authorList>
            <person name="Sayadi A."/>
        </authorList>
    </citation>
    <scope>NUCLEOTIDE SEQUENCE [LARGE SCALE GENOMIC DNA]</scope>
</reference>
<protein>
    <submittedName>
        <fullName evidence="1">Uncharacterized protein</fullName>
    </submittedName>
</protein>
<name>A0A653BW04_CALMS</name>
<organism evidence="1 2">
    <name type="scientific">Callosobruchus maculatus</name>
    <name type="common">Southern cowpea weevil</name>
    <name type="synonym">Pulse bruchid</name>
    <dbReference type="NCBI Taxonomy" id="64391"/>
    <lineage>
        <taxon>Eukaryota</taxon>
        <taxon>Metazoa</taxon>
        <taxon>Ecdysozoa</taxon>
        <taxon>Arthropoda</taxon>
        <taxon>Hexapoda</taxon>
        <taxon>Insecta</taxon>
        <taxon>Pterygota</taxon>
        <taxon>Neoptera</taxon>
        <taxon>Endopterygota</taxon>
        <taxon>Coleoptera</taxon>
        <taxon>Polyphaga</taxon>
        <taxon>Cucujiformia</taxon>
        <taxon>Chrysomeloidea</taxon>
        <taxon>Chrysomelidae</taxon>
        <taxon>Bruchinae</taxon>
        <taxon>Bruchini</taxon>
        <taxon>Callosobruchus</taxon>
    </lineage>
</organism>
<evidence type="ECO:0000313" key="1">
    <source>
        <dbReference type="EMBL" id="VEN39808.1"/>
    </source>
</evidence>
<evidence type="ECO:0000313" key="2">
    <source>
        <dbReference type="Proteomes" id="UP000410492"/>
    </source>
</evidence>
<sequence>LHGRGIFRRILSINSTTFRLSSQAIVKYYRPGDAVAVGLRFQRYRRLETAAPRSDGTAAAP</sequence>
<feature type="non-terminal residue" evidence="1">
    <location>
        <position position="1"/>
    </location>
</feature>